<evidence type="ECO:0000256" key="1">
    <source>
        <dbReference type="SAM" id="Phobius"/>
    </source>
</evidence>
<dbReference type="Pfam" id="PF07782">
    <property type="entry name" value="DC_STAMP"/>
    <property type="match status" value="1"/>
</dbReference>
<proteinExistence type="predicted"/>
<feature type="domain" description="Dendritic cell-specific transmembrane protein-like" evidence="2">
    <location>
        <begin position="52"/>
        <end position="121"/>
    </location>
</feature>
<sequence>MERSRYVDVHSLRYVTERDNLVTHILKVLLEVVTATTFVMLDRLFYEALDVVDGSGTLANMVRTVLGGLNVDAFTKQNVSNHLCIPHPRLIPSSFYIKIYGGYLWILLLLYIDPFTVRLRRF</sequence>
<dbReference type="AlphaFoldDB" id="A0A9N9RG50"/>
<gene>
    <name evidence="3" type="ORF">DIATSA_LOCUS13092</name>
</gene>
<evidence type="ECO:0000313" key="3">
    <source>
        <dbReference type="EMBL" id="CAG9795857.1"/>
    </source>
</evidence>
<reference evidence="3" key="2">
    <citation type="submission" date="2022-10" db="EMBL/GenBank/DDBJ databases">
        <authorList>
            <consortium name="ENA_rothamsted_submissions"/>
            <consortium name="culmorum"/>
            <person name="King R."/>
        </authorList>
    </citation>
    <scope>NUCLEOTIDE SEQUENCE</scope>
</reference>
<keyword evidence="1" id="KW-0812">Transmembrane</keyword>
<dbReference type="GO" id="GO:0016020">
    <property type="term" value="C:membrane"/>
    <property type="evidence" value="ECO:0007669"/>
    <property type="project" value="InterPro"/>
</dbReference>
<evidence type="ECO:0000313" key="4">
    <source>
        <dbReference type="Proteomes" id="UP001153714"/>
    </source>
</evidence>
<dbReference type="EMBL" id="OU893339">
    <property type="protein sequence ID" value="CAG9795857.1"/>
    <property type="molecule type" value="Genomic_DNA"/>
</dbReference>
<organism evidence="3 4">
    <name type="scientific">Diatraea saccharalis</name>
    <name type="common">sugarcane borer</name>
    <dbReference type="NCBI Taxonomy" id="40085"/>
    <lineage>
        <taxon>Eukaryota</taxon>
        <taxon>Metazoa</taxon>
        <taxon>Ecdysozoa</taxon>
        <taxon>Arthropoda</taxon>
        <taxon>Hexapoda</taxon>
        <taxon>Insecta</taxon>
        <taxon>Pterygota</taxon>
        <taxon>Neoptera</taxon>
        <taxon>Endopterygota</taxon>
        <taxon>Lepidoptera</taxon>
        <taxon>Glossata</taxon>
        <taxon>Ditrysia</taxon>
        <taxon>Pyraloidea</taxon>
        <taxon>Crambidae</taxon>
        <taxon>Crambinae</taxon>
        <taxon>Diatraea</taxon>
    </lineage>
</organism>
<keyword evidence="1" id="KW-1133">Transmembrane helix</keyword>
<dbReference type="Proteomes" id="UP001153714">
    <property type="component" value="Chromosome 8"/>
</dbReference>
<evidence type="ECO:0000259" key="2">
    <source>
        <dbReference type="Pfam" id="PF07782"/>
    </source>
</evidence>
<dbReference type="OrthoDB" id="5985669at2759"/>
<feature type="transmembrane region" description="Helical" evidence="1">
    <location>
        <begin position="95"/>
        <end position="112"/>
    </location>
</feature>
<keyword evidence="1" id="KW-0472">Membrane</keyword>
<reference evidence="3" key="1">
    <citation type="submission" date="2021-12" db="EMBL/GenBank/DDBJ databases">
        <authorList>
            <person name="King R."/>
        </authorList>
    </citation>
    <scope>NUCLEOTIDE SEQUENCE</scope>
</reference>
<feature type="transmembrane region" description="Helical" evidence="1">
    <location>
        <begin position="21"/>
        <end position="41"/>
    </location>
</feature>
<accession>A0A9N9RG50</accession>
<protein>
    <recommendedName>
        <fullName evidence="2">Dendritic cell-specific transmembrane protein-like domain-containing protein</fullName>
    </recommendedName>
</protein>
<dbReference type="InterPro" id="IPR012858">
    <property type="entry name" value="DC_STAMP-like"/>
</dbReference>
<name>A0A9N9RG50_9NEOP</name>
<keyword evidence="4" id="KW-1185">Reference proteome</keyword>